<feature type="domain" description="N-acetyltransferase" evidence="1">
    <location>
        <begin position="15"/>
        <end position="176"/>
    </location>
</feature>
<dbReference type="GO" id="GO:0016746">
    <property type="term" value="F:acyltransferase activity"/>
    <property type="evidence" value="ECO:0007669"/>
    <property type="project" value="UniProtKB-KW"/>
</dbReference>
<accession>A0ABW4CPB1</accession>
<evidence type="ECO:0000313" key="2">
    <source>
        <dbReference type="EMBL" id="MFD1431858.1"/>
    </source>
</evidence>
<sequence length="177" mass="19906">MTKDAQNIIYKTPRLYTRRLVDVDLTALARTLQDPLAMTAYAHAFSDAEVAAWLANQQARYREPGIGLLAVCRKGDDRLIGQCGLTHQDFGGQRVLEIGYLFERDAWHQGYAIEAARGAKAYAWGLGATECWSIIRDTNFASMNVAIRNGMLVRGRIVKHYYGLDMPHLGFSVRRRG</sequence>
<keyword evidence="2" id="KW-0808">Transferase</keyword>
<dbReference type="EMBL" id="JBHTOG010000016">
    <property type="protein sequence ID" value="MFD1431858.1"/>
    <property type="molecule type" value="Genomic_DNA"/>
</dbReference>
<dbReference type="RefSeq" id="WP_125698138.1">
    <property type="nucleotide sequence ID" value="NZ_JBHTOG010000016.1"/>
</dbReference>
<dbReference type="PANTHER" id="PTHR43792:SF1">
    <property type="entry name" value="N-ACETYLTRANSFERASE DOMAIN-CONTAINING PROTEIN"/>
    <property type="match status" value="1"/>
</dbReference>
<evidence type="ECO:0000313" key="3">
    <source>
        <dbReference type="Proteomes" id="UP001597192"/>
    </source>
</evidence>
<gene>
    <name evidence="2" type="ORF">ACFQ47_04085</name>
</gene>
<dbReference type="Pfam" id="PF13302">
    <property type="entry name" value="Acetyltransf_3"/>
    <property type="match status" value="1"/>
</dbReference>
<dbReference type="PROSITE" id="PS51186">
    <property type="entry name" value="GNAT"/>
    <property type="match status" value="1"/>
</dbReference>
<keyword evidence="3" id="KW-1185">Reference proteome</keyword>
<dbReference type="Gene3D" id="3.40.630.30">
    <property type="match status" value="1"/>
</dbReference>
<comment type="caution">
    <text evidence="2">The sequence shown here is derived from an EMBL/GenBank/DDBJ whole genome shotgun (WGS) entry which is preliminary data.</text>
</comment>
<evidence type="ECO:0000259" key="1">
    <source>
        <dbReference type="PROSITE" id="PS51186"/>
    </source>
</evidence>
<keyword evidence="2" id="KW-0012">Acyltransferase</keyword>
<proteinExistence type="predicted"/>
<name>A0ABW4CPB1_9LACO</name>
<dbReference type="InterPro" id="IPR051531">
    <property type="entry name" value="N-acetyltransferase"/>
</dbReference>
<dbReference type="InterPro" id="IPR016181">
    <property type="entry name" value="Acyl_CoA_acyltransferase"/>
</dbReference>
<dbReference type="PANTHER" id="PTHR43792">
    <property type="entry name" value="GNAT FAMILY, PUTATIVE (AFU_ORTHOLOGUE AFUA_3G00765)-RELATED-RELATED"/>
    <property type="match status" value="1"/>
</dbReference>
<dbReference type="Proteomes" id="UP001597192">
    <property type="component" value="Unassembled WGS sequence"/>
</dbReference>
<dbReference type="EC" id="2.3.-.-" evidence="2"/>
<reference evidence="3" key="1">
    <citation type="journal article" date="2019" name="Int. J. Syst. Evol. Microbiol.">
        <title>The Global Catalogue of Microorganisms (GCM) 10K type strain sequencing project: providing services to taxonomists for standard genome sequencing and annotation.</title>
        <authorList>
            <consortium name="The Broad Institute Genomics Platform"/>
            <consortium name="The Broad Institute Genome Sequencing Center for Infectious Disease"/>
            <person name="Wu L."/>
            <person name="Ma J."/>
        </authorList>
    </citation>
    <scope>NUCLEOTIDE SEQUENCE [LARGE SCALE GENOMIC DNA]</scope>
    <source>
        <strain evidence="3">CCM 8947</strain>
    </source>
</reference>
<organism evidence="2 3">
    <name type="scientific">Lacticaseibacillus yichunensis</name>
    <dbReference type="NCBI Taxonomy" id="2486015"/>
    <lineage>
        <taxon>Bacteria</taxon>
        <taxon>Bacillati</taxon>
        <taxon>Bacillota</taxon>
        <taxon>Bacilli</taxon>
        <taxon>Lactobacillales</taxon>
        <taxon>Lactobacillaceae</taxon>
        <taxon>Lacticaseibacillus</taxon>
    </lineage>
</organism>
<protein>
    <submittedName>
        <fullName evidence="2">GNAT family N-acetyltransferase</fullName>
        <ecNumber evidence="2">2.3.-.-</ecNumber>
    </submittedName>
</protein>
<dbReference type="SUPFAM" id="SSF55729">
    <property type="entry name" value="Acyl-CoA N-acyltransferases (Nat)"/>
    <property type="match status" value="1"/>
</dbReference>
<dbReference type="InterPro" id="IPR000182">
    <property type="entry name" value="GNAT_dom"/>
</dbReference>